<protein>
    <recommendedName>
        <fullName evidence="3">Gas vesicle protein</fullName>
    </recommendedName>
</protein>
<dbReference type="AlphaFoldDB" id="A0A4Q7E8K6"/>
<dbReference type="InterPro" id="IPR049644">
    <property type="entry name" value="GvpU-like"/>
</dbReference>
<dbReference type="RefSeq" id="WP_130199367.1">
    <property type="nucleotide sequence ID" value="NZ_QVFV01000002.1"/>
</dbReference>
<comment type="caution">
    <text evidence="1">The sequence shown here is derived from an EMBL/GenBank/DDBJ whole genome shotgun (WGS) entry which is preliminary data.</text>
</comment>
<keyword evidence="2" id="KW-1185">Reference proteome</keyword>
<reference evidence="1 2" key="1">
    <citation type="submission" date="2018-11" db="EMBL/GenBank/DDBJ databases">
        <title>Whole genome sequencing of an environmental sample.</title>
        <authorList>
            <person name="Sarangi A.N."/>
            <person name="Singh D."/>
            <person name="Tripathy S."/>
        </authorList>
    </citation>
    <scope>NUCLEOTIDE SEQUENCE [LARGE SCALE GENOMIC DNA]</scope>
    <source>
        <strain evidence="1 2">Lakshadweep</strain>
    </source>
</reference>
<dbReference type="Proteomes" id="UP000292459">
    <property type="component" value="Unassembled WGS sequence"/>
</dbReference>
<name>A0A4Q7E8K6_9CYAN</name>
<gene>
    <name evidence="1" type="ORF">DYY88_07840</name>
</gene>
<evidence type="ECO:0000313" key="1">
    <source>
        <dbReference type="EMBL" id="RZM78704.1"/>
    </source>
</evidence>
<accession>A0A4Q7E8K6</accession>
<evidence type="ECO:0000313" key="2">
    <source>
        <dbReference type="Proteomes" id="UP000292459"/>
    </source>
</evidence>
<proteinExistence type="predicted"/>
<dbReference type="EMBL" id="QVFV01000002">
    <property type="protein sequence ID" value="RZM78704.1"/>
    <property type="molecule type" value="Genomic_DNA"/>
</dbReference>
<organism evidence="1 2">
    <name type="scientific">Leptolyngbya iicbica LK</name>
    <dbReference type="NCBI Taxonomy" id="2294035"/>
    <lineage>
        <taxon>Bacteria</taxon>
        <taxon>Bacillati</taxon>
        <taxon>Cyanobacteriota</taxon>
        <taxon>Cyanophyceae</taxon>
        <taxon>Leptolyngbyales</taxon>
        <taxon>Leptolyngbyaceae</taxon>
        <taxon>Leptolyngbya group</taxon>
        <taxon>Leptolyngbya</taxon>
        <taxon>Leptolyngbya iicbica</taxon>
    </lineage>
</organism>
<sequence length="153" mass="16774">MASSAVSESMKSRAARAPLESDRLLQALALVPEKTSIELGITLNLDGLLVTGFVISQEAYFEQLTQGIRETKADDEMKSLLEDFLTELKEPIIKSTAEKATFPRFIHLRDAKLYPSEGKGMPSLGSTLWRGDIDSVSGFCLGEMYSSPKQITA</sequence>
<dbReference type="OrthoDB" id="2404709at2"/>
<dbReference type="NCBIfam" id="NF041667">
    <property type="entry name" value="GvpU"/>
    <property type="match status" value="1"/>
</dbReference>
<evidence type="ECO:0008006" key="3">
    <source>
        <dbReference type="Google" id="ProtNLM"/>
    </source>
</evidence>